<keyword evidence="2" id="KW-1185">Reference proteome</keyword>
<reference evidence="1 2" key="1">
    <citation type="journal article" date="2013" name="BMC Genomics">
        <title>Reconstruction of the lipid metabolism for the microalga Monoraphidium neglectum from its genome sequence reveals characteristics suitable for biofuel production.</title>
        <authorList>
            <person name="Bogen C."/>
            <person name="Al-Dilaimi A."/>
            <person name="Albersmeier A."/>
            <person name="Wichmann J."/>
            <person name="Grundmann M."/>
            <person name="Rupp O."/>
            <person name="Lauersen K.J."/>
            <person name="Blifernez-Klassen O."/>
            <person name="Kalinowski J."/>
            <person name="Goesmann A."/>
            <person name="Mussgnug J.H."/>
            <person name="Kruse O."/>
        </authorList>
    </citation>
    <scope>NUCLEOTIDE SEQUENCE [LARGE SCALE GENOMIC DNA]</scope>
    <source>
        <strain evidence="1 2">SAG 48.87</strain>
    </source>
</reference>
<dbReference type="RefSeq" id="XP_013898462.1">
    <property type="nucleotide sequence ID" value="XM_014043008.1"/>
</dbReference>
<accession>A0A0D2JJE3</accession>
<dbReference type="Pfam" id="PF14223">
    <property type="entry name" value="Retrotran_gag_2"/>
    <property type="match status" value="1"/>
</dbReference>
<protein>
    <submittedName>
        <fullName evidence="1">Uncharacterized protein</fullName>
    </submittedName>
</protein>
<dbReference type="OrthoDB" id="7920740at2759"/>
<evidence type="ECO:0000313" key="1">
    <source>
        <dbReference type="EMBL" id="KIY99442.1"/>
    </source>
</evidence>
<organism evidence="1 2">
    <name type="scientific">Monoraphidium neglectum</name>
    <dbReference type="NCBI Taxonomy" id="145388"/>
    <lineage>
        <taxon>Eukaryota</taxon>
        <taxon>Viridiplantae</taxon>
        <taxon>Chlorophyta</taxon>
        <taxon>core chlorophytes</taxon>
        <taxon>Chlorophyceae</taxon>
        <taxon>CS clade</taxon>
        <taxon>Sphaeropleales</taxon>
        <taxon>Selenastraceae</taxon>
        <taxon>Monoraphidium</taxon>
    </lineage>
</organism>
<dbReference type="AlphaFoldDB" id="A0A0D2JJE3"/>
<gene>
    <name evidence="1" type="ORF">MNEG_8519</name>
</gene>
<dbReference type="Proteomes" id="UP000054498">
    <property type="component" value="Unassembled WGS sequence"/>
</dbReference>
<dbReference type="KEGG" id="mng:MNEG_8519"/>
<evidence type="ECO:0000313" key="2">
    <source>
        <dbReference type="Proteomes" id="UP000054498"/>
    </source>
</evidence>
<dbReference type="EMBL" id="KK101846">
    <property type="protein sequence ID" value="KIY99442.1"/>
    <property type="molecule type" value="Genomic_DNA"/>
</dbReference>
<sequence>MAAVQPRAEAMLGTPEENQKALGYFILMVTTPYIRTVQQCKTALEAWNELHKMALPHLGAQAMLMDTQWSTITMKNDETTGEWVHRVTDMRYRLIGAGIFKSETETVRRIYMGLSRPAGAPGQWAPGAGCTACACAADRLGRRLQVASRSPAG</sequence>
<proteinExistence type="predicted"/>
<dbReference type="GeneID" id="25741395"/>
<name>A0A0D2JJE3_9CHLO</name>